<protein>
    <submittedName>
        <fullName evidence="2">Uncharacterized protein</fullName>
    </submittedName>
</protein>
<proteinExistence type="predicted"/>
<evidence type="ECO:0000313" key="2">
    <source>
        <dbReference type="EMBL" id="EXX62200.1"/>
    </source>
</evidence>
<accession>A0A015J638</accession>
<evidence type="ECO:0000313" key="3">
    <source>
        <dbReference type="Proteomes" id="UP000022910"/>
    </source>
</evidence>
<organism evidence="2 3">
    <name type="scientific">Rhizophagus irregularis (strain DAOM 197198w)</name>
    <name type="common">Glomus intraradices</name>
    <dbReference type="NCBI Taxonomy" id="1432141"/>
    <lineage>
        <taxon>Eukaryota</taxon>
        <taxon>Fungi</taxon>
        <taxon>Fungi incertae sedis</taxon>
        <taxon>Mucoromycota</taxon>
        <taxon>Glomeromycotina</taxon>
        <taxon>Glomeromycetes</taxon>
        <taxon>Glomerales</taxon>
        <taxon>Glomeraceae</taxon>
        <taxon>Rhizophagus</taxon>
    </lineage>
</organism>
<feature type="compositionally biased region" description="Basic and acidic residues" evidence="1">
    <location>
        <begin position="37"/>
        <end position="46"/>
    </location>
</feature>
<feature type="compositionally biased region" description="Polar residues" evidence="1">
    <location>
        <begin position="63"/>
        <end position="88"/>
    </location>
</feature>
<keyword evidence="3" id="KW-1185">Reference proteome</keyword>
<dbReference type="EMBL" id="JEMT01024806">
    <property type="protein sequence ID" value="EXX62200.1"/>
    <property type="molecule type" value="Genomic_DNA"/>
</dbReference>
<dbReference type="AlphaFoldDB" id="A0A015J638"/>
<feature type="region of interest" description="Disordered" evidence="1">
    <location>
        <begin position="29"/>
        <end position="97"/>
    </location>
</feature>
<gene>
    <name evidence="2" type="ORF">RirG_164010</name>
</gene>
<comment type="caution">
    <text evidence="2">The sequence shown here is derived from an EMBL/GenBank/DDBJ whole genome shotgun (WGS) entry which is preliminary data.</text>
</comment>
<dbReference type="OrthoDB" id="2317428at2759"/>
<name>A0A015J638_RHIIW</name>
<dbReference type="HOGENOM" id="CLU_120603_0_0_1"/>
<evidence type="ECO:0000256" key="1">
    <source>
        <dbReference type="SAM" id="MobiDB-lite"/>
    </source>
</evidence>
<dbReference type="Proteomes" id="UP000022910">
    <property type="component" value="Unassembled WGS sequence"/>
</dbReference>
<sequence length="195" mass="22357">MSLQGKKREYSNCVREKLEYLLLEENSEFDTDTDEMSDTKQDIIDFKDEENESSKTKLILSHVQPSTSFSSHKPPSLTTTSDQLQYSKNIDRSNEPFDKNNQDNLIAIYRAKNLIAFFRALHGGQFRNVDLNYYVVISDGQLIGIYENEEKACQVAAQTNFNIGNQVGDGMVFPISGNFKSRKKSSNRNYIFPRV</sequence>
<reference evidence="2 3" key="1">
    <citation type="submission" date="2014-02" db="EMBL/GenBank/DDBJ databases">
        <title>Single nucleus genome sequencing reveals high similarity among nuclei of an endomycorrhizal fungus.</title>
        <authorList>
            <person name="Lin K."/>
            <person name="Geurts R."/>
            <person name="Zhang Z."/>
            <person name="Limpens E."/>
            <person name="Saunders D.G."/>
            <person name="Mu D."/>
            <person name="Pang E."/>
            <person name="Cao H."/>
            <person name="Cha H."/>
            <person name="Lin T."/>
            <person name="Zhou Q."/>
            <person name="Shang Y."/>
            <person name="Li Y."/>
            <person name="Ivanov S."/>
            <person name="Sharma T."/>
            <person name="Velzen R.V."/>
            <person name="Ruijter N.D."/>
            <person name="Aanen D.K."/>
            <person name="Win J."/>
            <person name="Kamoun S."/>
            <person name="Bisseling T."/>
            <person name="Huang S."/>
        </authorList>
    </citation>
    <scope>NUCLEOTIDE SEQUENCE [LARGE SCALE GENOMIC DNA]</scope>
    <source>
        <strain evidence="3">DAOM197198w</strain>
    </source>
</reference>